<name>A0AAE4MDZ9_9EURY</name>
<accession>A0AAE4MDZ9</accession>
<protein>
    <submittedName>
        <fullName evidence="2">Uncharacterized protein</fullName>
    </submittedName>
</protein>
<evidence type="ECO:0000313" key="2">
    <source>
        <dbReference type="EMBL" id="MDV0441998.1"/>
    </source>
</evidence>
<evidence type="ECO:0000256" key="1">
    <source>
        <dbReference type="SAM" id="Coils"/>
    </source>
</evidence>
<evidence type="ECO:0000313" key="3">
    <source>
        <dbReference type="Proteomes" id="UP001273136"/>
    </source>
</evidence>
<dbReference type="Proteomes" id="UP001273136">
    <property type="component" value="Unassembled WGS sequence"/>
</dbReference>
<feature type="coiled-coil region" evidence="1">
    <location>
        <begin position="9"/>
        <end position="36"/>
    </location>
</feature>
<dbReference type="RefSeq" id="WP_338094402.1">
    <property type="nucleotide sequence ID" value="NZ_JAWDKA010000006.1"/>
</dbReference>
<proteinExistence type="predicted"/>
<dbReference type="AlphaFoldDB" id="A0AAE4MDZ9"/>
<sequence>MDEIVEQGFERLQTLISEAKTEQERLSEEIIKQNAALLVRMTESVAPIAKEVGSEYLLKAKQDSKGDLYDQKYYDEKMIILGKSEDPVALRPDDPKKKVIQQFCVLSENGNLYELMFSNDGFVVDTYASALTPEDALEFYGYDIIYMLYSAMKEYLLAEEDVIAALDLTLGYIQKKNQT</sequence>
<dbReference type="EMBL" id="JAWDKA010000006">
    <property type="protein sequence ID" value="MDV0441998.1"/>
    <property type="molecule type" value="Genomic_DNA"/>
</dbReference>
<gene>
    <name evidence="2" type="ORF">McpAg1_12190</name>
</gene>
<organism evidence="2 3">
    <name type="scientific">Methanorbis furvi</name>
    <dbReference type="NCBI Taxonomy" id="3028299"/>
    <lineage>
        <taxon>Archaea</taxon>
        <taxon>Methanobacteriati</taxon>
        <taxon>Methanobacteriota</taxon>
        <taxon>Stenosarchaea group</taxon>
        <taxon>Methanomicrobia</taxon>
        <taxon>Methanomicrobiales</taxon>
        <taxon>Methanocorpusculaceae</taxon>
        <taxon>Methanorbis</taxon>
    </lineage>
</organism>
<keyword evidence="1" id="KW-0175">Coiled coil</keyword>
<reference evidence="2" key="1">
    <citation type="submission" date="2023-06" db="EMBL/GenBank/DDBJ databases">
        <title>Genome sequence of Methancorpusculaceae sp. Ag1.</title>
        <authorList>
            <person name="Protasov E."/>
            <person name="Platt K."/>
            <person name="Poehlein A."/>
            <person name="Daniel R."/>
            <person name="Brune A."/>
        </authorList>
    </citation>
    <scope>NUCLEOTIDE SEQUENCE</scope>
    <source>
        <strain evidence="2">Ag1</strain>
    </source>
</reference>
<keyword evidence="3" id="KW-1185">Reference proteome</keyword>
<comment type="caution">
    <text evidence="2">The sequence shown here is derived from an EMBL/GenBank/DDBJ whole genome shotgun (WGS) entry which is preliminary data.</text>
</comment>